<protein>
    <submittedName>
        <fullName evidence="2">Uncharacterized protein</fullName>
    </submittedName>
</protein>
<keyword evidence="1" id="KW-0812">Transmembrane</keyword>
<keyword evidence="1" id="KW-0472">Membrane</keyword>
<dbReference type="RefSeq" id="WP_341980577.1">
    <property type="nucleotide sequence ID" value="NZ_JBBYAF010000005.1"/>
</dbReference>
<sequence>MNAIQDFCRDLFLDVIAAIKGFLYGFIVFGLTIGIIGVMIYLFLYTKNVILS</sequence>
<dbReference type="Proteomes" id="UP001389717">
    <property type="component" value="Unassembled WGS sequence"/>
</dbReference>
<evidence type="ECO:0000313" key="2">
    <source>
        <dbReference type="EMBL" id="MEL3971377.1"/>
    </source>
</evidence>
<keyword evidence="1" id="KW-1133">Transmembrane helix</keyword>
<keyword evidence="3" id="KW-1185">Reference proteome</keyword>
<accession>A0ABU9K7C5</accession>
<gene>
    <name evidence="2" type="ORF">AAEO50_03710</name>
</gene>
<evidence type="ECO:0000313" key="3">
    <source>
        <dbReference type="Proteomes" id="UP001389717"/>
    </source>
</evidence>
<reference evidence="2 3" key="1">
    <citation type="submission" date="2024-04" db="EMBL/GenBank/DDBJ databases">
        <title>Bacillus oryzaecorticis sp. nov., a moderately halophilic bacterium isolated from rice husks.</title>
        <authorList>
            <person name="Zhu H.-S."/>
        </authorList>
    </citation>
    <scope>NUCLEOTIDE SEQUENCE [LARGE SCALE GENOMIC DNA]</scope>
    <source>
        <strain evidence="2 3">ZC255</strain>
    </source>
</reference>
<feature type="transmembrane region" description="Helical" evidence="1">
    <location>
        <begin position="22"/>
        <end position="44"/>
    </location>
</feature>
<organism evidence="2 3">
    <name type="scientific">Rossellomorea oryzaecorticis</name>
    <dbReference type="NCBI Taxonomy" id="1396505"/>
    <lineage>
        <taxon>Bacteria</taxon>
        <taxon>Bacillati</taxon>
        <taxon>Bacillota</taxon>
        <taxon>Bacilli</taxon>
        <taxon>Bacillales</taxon>
        <taxon>Bacillaceae</taxon>
        <taxon>Rossellomorea</taxon>
    </lineage>
</organism>
<comment type="caution">
    <text evidence="2">The sequence shown here is derived from an EMBL/GenBank/DDBJ whole genome shotgun (WGS) entry which is preliminary data.</text>
</comment>
<proteinExistence type="predicted"/>
<dbReference type="EMBL" id="JBBYAF010000005">
    <property type="protein sequence ID" value="MEL3971377.1"/>
    <property type="molecule type" value="Genomic_DNA"/>
</dbReference>
<name>A0ABU9K7C5_9BACI</name>
<evidence type="ECO:0000256" key="1">
    <source>
        <dbReference type="SAM" id="Phobius"/>
    </source>
</evidence>